<keyword evidence="2 9" id="KW-0055">Arginine biosynthesis</keyword>
<dbReference type="PATRIC" id="fig|1429438.4.peg.4303"/>
<dbReference type="NCBIfam" id="TIGR00761">
    <property type="entry name" value="argB"/>
    <property type="match status" value="1"/>
</dbReference>
<keyword evidence="7 9" id="KW-0067">ATP-binding</keyword>
<dbReference type="AlphaFoldDB" id="W4LJL4"/>
<feature type="site" description="Transition state stabilizer" evidence="9">
    <location>
        <position position="31"/>
    </location>
</feature>
<evidence type="ECO:0000256" key="3">
    <source>
        <dbReference type="ARBA" id="ARBA00022605"/>
    </source>
</evidence>
<dbReference type="InterPro" id="IPR041727">
    <property type="entry name" value="NAGK-C"/>
</dbReference>
<organism evidence="11 12">
    <name type="scientific">Entotheonella factor</name>
    <dbReference type="NCBI Taxonomy" id="1429438"/>
    <lineage>
        <taxon>Bacteria</taxon>
        <taxon>Pseudomonadati</taxon>
        <taxon>Nitrospinota/Tectimicrobiota group</taxon>
        <taxon>Candidatus Tectimicrobiota</taxon>
        <taxon>Candidatus Entotheonellia</taxon>
        <taxon>Candidatus Entotheonellales</taxon>
        <taxon>Candidatus Entotheonellaceae</taxon>
        <taxon>Candidatus Entotheonella</taxon>
    </lineage>
</organism>
<dbReference type="Pfam" id="PF00696">
    <property type="entry name" value="AA_kinase"/>
    <property type="match status" value="1"/>
</dbReference>
<dbReference type="SUPFAM" id="SSF53633">
    <property type="entry name" value="Carbamate kinase-like"/>
    <property type="match status" value="1"/>
</dbReference>
<dbReference type="PIRSF" id="PIRSF000728">
    <property type="entry name" value="NAGK"/>
    <property type="match status" value="1"/>
</dbReference>
<dbReference type="UniPathway" id="UPA00068">
    <property type="reaction ID" value="UER00107"/>
</dbReference>
<dbReference type="GO" id="GO:0005737">
    <property type="term" value="C:cytoplasm"/>
    <property type="evidence" value="ECO:0007669"/>
    <property type="project" value="UniProtKB-SubCell"/>
</dbReference>
<name>W4LJL4_ENTF1</name>
<comment type="pathway">
    <text evidence="1 9">Amino-acid biosynthesis; L-arginine biosynthesis; N(2)-acetyl-L-ornithine from L-glutamate: step 2/4.</text>
</comment>
<comment type="caution">
    <text evidence="11">The sequence shown here is derived from an EMBL/GenBank/DDBJ whole genome shotgun (WGS) entry which is preliminary data.</text>
</comment>
<dbReference type="HOGENOM" id="CLU_053680_0_0_7"/>
<keyword evidence="4 9" id="KW-0808">Transferase</keyword>
<evidence type="ECO:0000256" key="8">
    <source>
        <dbReference type="ARBA" id="ARBA00048141"/>
    </source>
</evidence>
<dbReference type="InterPro" id="IPR037528">
    <property type="entry name" value="ArgB"/>
</dbReference>
<sequence length="295" mass="31493">MDIANQIQHAQILVEALPYIQRFAGKIIVIKYGGHAMVDEALSNSFARDIVLLKYVGMHPIVVHGGGPQIGEMMKSVGIESTFVDGLRVTDAATMDVVDMVLGGKLNQQIVATINLHGGQAIGLSGKDLNLIRATKKYLYRQTEPGMAPERVDIGRVGEVTSINTSAIHTLDEQGYIPVIAPTGVGDQGESYNINADTVAGNIAGALKAEKVLFLTDIDGIQDRDGKLLSTLYTNDVQSLKNDGVIDGGMLPKVDACLQAVEQGVGKCHIIDGRVPHAVLLELFTDRGVGTEILL</sequence>
<feature type="binding site" evidence="9">
    <location>
        <begin position="66"/>
        <end position="67"/>
    </location>
    <ligand>
        <name>substrate</name>
    </ligand>
</feature>
<dbReference type="InterPro" id="IPR001057">
    <property type="entry name" value="Glu/AcGlu_kinase"/>
</dbReference>
<feature type="domain" description="Aspartate/glutamate/uridylate kinase" evidence="10">
    <location>
        <begin position="26"/>
        <end position="272"/>
    </location>
</feature>
<feature type="site" description="Transition state stabilizer" evidence="9">
    <location>
        <position position="253"/>
    </location>
</feature>
<dbReference type="Gene3D" id="3.40.1160.10">
    <property type="entry name" value="Acetylglutamate kinase-like"/>
    <property type="match status" value="1"/>
</dbReference>
<dbReference type="InterPro" id="IPR001048">
    <property type="entry name" value="Asp/Glu/Uridylate_kinase"/>
</dbReference>
<dbReference type="PRINTS" id="PR00474">
    <property type="entry name" value="GLU5KINASE"/>
</dbReference>
<comment type="subcellular location">
    <subcellularLocation>
        <location evidence="9">Cytoplasm</location>
    </subcellularLocation>
</comment>
<evidence type="ECO:0000256" key="5">
    <source>
        <dbReference type="ARBA" id="ARBA00022741"/>
    </source>
</evidence>
<evidence type="ECO:0000256" key="7">
    <source>
        <dbReference type="ARBA" id="ARBA00022840"/>
    </source>
</evidence>
<dbReference type="CDD" id="cd04250">
    <property type="entry name" value="AAK_NAGK-C"/>
    <property type="match status" value="1"/>
</dbReference>
<keyword evidence="3 9" id="KW-0028">Amino-acid biosynthesis</keyword>
<comment type="similarity">
    <text evidence="9">Belongs to the acetylglutamate kinase family. ArgB subfamily.</text>
</comment>
<dbReference type="GO" id="GO:0003991">
    <property type="term" value="F:acetylglutamate kinase activity"/>
    <property type="evidence" value="ECO:0007669"/>
    <property type="project" value="UniProtKB-UniRule"/>
</dbReference>
<feature type="binding site" evidence="9">
    <location>
        <position position="88"/>
    </location>
    <ligand>
        <name>substrate</name>
    </ligand>
</feature>
<keyword evidence="9" id="KW-0963">Cytoplasm</keyword>
<dbReference type="InterPro" id="IPR036393">
    <property type="entry name" value="AceGlu_kinase-like_sf"/>
</dbReference>
<dbReference type="EMBL" id="AZHW01000652">
    <property type="protein sequence ID" value="ETW97541.1"/>
    <property type="molecule type" value="Genomic_DNA"/>
</dbReference>
<dbReference type="Proteomes" id="UP000019141">
    <property type="component" value="Unassembled WGS sequence"/>
</dbReference>
<dbReference type="FunFam" id="3.40.1160.10:FF:000004">
    <property type="entry name" value="Acetylglutamate kinase"/>
    <property type="match status" value="1"/>
</dbReference>
<comment type="catalytic activity">
    <reaction evidence="8 9">
        <text>N-acetyl-L-glutamate + ATP = N-acetyl-L-glutamyl 5-phosphate + ADP</text>
        <dbReference type="Rhea" id="RHEA:14629"/>
        <dbReference type="ChEBI" id="CHEBI:30616"/>
        <dbReference type="ChEBI" id="CHEBI:44337"/>
        <dbReference type="ChEBI" id="CHEBI:57936"/>
        <dbReference type="ChEBI" id="CHEBI:456216"/>
        <dbReference type="EC" id="2.7.2.8"/>
    </reaction>
</comment>
<keyword evidence="6 9" id="KW-0418">Kinase</keyword>
<protein>
    <recommendedName>
        <fullName evidence="9">Acetylglutamate kinase</fullName>
        <ecNumber evidence="9">2.7.2.8</ecNumber>
    </recommendedName>
    <alternativeName>
        <fullName evidence="9">N-acetyl-L-glutamate 5-phosphotransferase</fullName>
    </alternativeName>
    <alternativeName>
        <fullName evidence="9">NAG kinase</fullName>
        <shortName evidence="9">NAGK</shortName>
    </alternativeName>
</protein>
<evidence type="ECO:0000256" key="2">
    <source>
        <dbReference type="ARBA" id="ARBA00022571"/>
    </source>
</evidence>
<reference evidence="11 12" key="1">
    <citation type="journal article" date="2014" name="Nature">
        <title>An environmental bacterial taxon with a large and distinct metabolic repertoire.</title>
        <authorList>
            <person name="Wilson M.C."/>
            <person name="Mori T."/>
            <person name="Ruckert C."/>
            <person name="Uria A.R."/>
            <person name="Helf M.J."/>
            <person name="Takada K."/>
            <person name="Gernert C."/>
            <person name="Steffens U.A."/>
            <person name="Heycke N."/>
            <person name="Schmitt S."/>
            <person name="Rinke C."/>
            <person name="Helfrich E.J."/>
            <person name="Brachmann A.O."/>
            <person name="Gurgui C."/>
            <person name="Wakimoto T."/>
            <person name="Kracht M."/>
            <person name="Crusemann M."/>
            <person name="Hentschel U."/>
            <person name="Abe I."/>
            <person name="Matsunaga S."/>
            <person name="Kalinowski J."/>
            <person name="Takeyama H."/>
            <person name="Piel J."/>
        </authorList>
    </citation>
    <scope>NUCLEOTIDE SEQUENCE [LARGE SCALE GENOMIC DNA]</scope>
    <source>
        <strain evidence="12">TSY1</strain>
    </source>
</reference>
<dbReference type="PANTHER" id="PTHR23342:SF0">
    <property type="entry name" value="N-ACETYLGLUTAMATE SYNTHASE, MITOCHONDRIAL"/>
    <property type="match status" value="1"/>
</dbReference>
<proteinExistence type="inferred from homology"/>
<dbReference type="InterPro" id="IPR004662">
    <property type="entry name" value="AcgluKinase_fam"/>
</dbReference>
<evidence type="ECO:0000256" key="1">
    <source>
        <dbReference type="ARBA" id="ARBA00004828"/>
    </source>
</evidence>
<dbReference type="EC" id="2.7.2.8" evidence="9"/>
<dbReference type="GO" id="GO:0005524">
    <property type="term" value="F:ATP binding"/>
    <property type="evidence" value="ECO:0007669"/>
    <property type="project" value="UniProtKB-UniRule"/>
</dbReference>
<gene>
    <name evidence="9" type="primary">argB</name>
    <name evidence="11" type="ORF">ETSY1_22295</name>
</gene>
<dbReference type="HAMAP" id="MF_00082">
    <property type="entry name" value="ArgB"/>
    <property type="match status" value="1"/>
</dbReference>
<dbReference type="PANTHER" id="PTHR23342">
    <property type="entry name" value="N-ACETYLGLUTAMATE SYNTHASE"/>
    <property type="match status" value="1"/>
</dbReference>
<evidence type="ECO:0000259" key="10">
    <source>
        <dbReference type="Pfam" id="PF00696"/>
    </source>
</evidence>
<evidence type="ECO:0000256" key="6">
    <source>
        <dbReference type="ARBA" id="ARBA00022777"/>
    </source>
</evidence>
<evidence type="ECO:0000313" key="12">
    <source>
        <dbReference type="Proteomes" id="UP000019141"/>
    </source>
</evidence>
<feature type="binding site" evidence="9">
    <location>
        <position position="193"/>
    </location>
    <ligand>
        <name>substrate</name>
    </ligand>
</feature>
<evidence type="ECO:0000256" key="9">
    <source>
        <dbReference type="HAMAP-Rule" id="MF_00082"/>
    </source>
</evidence>
<evidence type="ECO:0000256" key="4">
    <source>
        <dbReference type="ARBA" id="ARBA00022679"/>
    </source>
</evidence>
<accession>W4LJL4</accession>
<dbReference type="GO" id="GO:0042450">
    <property type="term" value="P:L-arginine biosynthetic process via ornithine"/>
    <property type="evidence" value="ECO:0007669"/>
    <property type="project" value="UniProtKB-UniRule"/>
</dbReference>
<keyword evidence="5 9" id="KW-0547">Nucleotide-binding</keyword>
<keyword evidence="12" id="KW-1185">Reference proteome</keyword>
<evidence type="ECO:0000313" key="11">
    <source>
        <dbReference type="EMBL" id="ETW97541.1"/>
    </source>
</evidence>
<comment type="function">
    <text evidence="9">Catalyzes the ATP-dependent phosphorylation of N-acetyl-L-glutamate.</text>
</comment>